<evidence type="ECO:0000313" key="1">
    <source>
        <dbReference type="EMBL" id="GJU08146.1"/>
    </source>
</evidence>
<gene>
    <name evidence="1" type="ORF">Tco_1124576</name>
</gene>
<protein>
    <submittedName>
        <fullName evidence="1">Uncharacterized protein</fullName>
    </submittedName>
</protein>
<comment type="caution">
    <text evidence="1">The sequence shown here is derived from an EMBL/GenBank/DDBJ whole genome shotgun (WGS) entry which is preliminary data.</text>
</comment>
<reference evidence="1" key="1">
    <citation type="journal article" date="2022" name="Int. J. Mol. Sci.">
        <title>Draft Genome of Tanacetum Coccineum: Genomic Comparison of Closely Related Tanacetum-Family Plants.</title>
        <authorList>
            <person name="Yamashiro T."/>
            <person name="Shiraishi A."/>
            <person name="Nakayama K."/>
            <person name="Satake H."/>
        </authorList>
    </citation>
    <scope>NUCLEOTIDE SEQUENCE</scope>
</reference>
<evidence type="ECO:0000313" key="2">
    <source>
        <dbReference type="Proteomes" id="UP001151760"/>
    </source>
</evidence>
<proteinExistence type="predicted"/>
<organism evidence="1 2">
    <name type="scientific">Tanacetum coccineum</name>
    <dbReference type="NCBI Taxonomy" id="301880"/>
    <lineage>
        <taxon>Eukaryota</taxon>
        <taxon>Viridiplantae</taxon>
        <taxon>Streptophyta</taxon>
        <taxon>Embryophyta</taxon>
        <taxon>Tracheophyta</taxon>
        <taxon>Spermatophyta</taxon>
        <taxon>Magnoliopsida</taxon>
        <taxon>eudicotyledons</taxon>
        <taxon>Gunneridae</taxon>
        <taxon>Pentapetalae</taxon>
        <taxon>asterids</taxon>
        <taxon>campanulids</taxon>
        <taxon>Asterales</taxon>
        <taxon>Asteraceae</taxon>
        <taxon>Asteroideae</taxon>
        <taxon>Anthemideae</taxon>
        <taxon>Anthemidinae</taxon>
        <taxon>Tanacetum</taxon>
    </lineage>
</organism>
<keyword evidence="2" id="KW-1185">Reference proteome</keyword>
<sequence>MIAANWVTEGGGLVRVGMNTRVPYLYLNSSEVWRSKQSRVEVLDVVGASAAEVAKEGSIGFDFCRKGQSRCKEGTMDDNGDGVAVVYDDGVAAAVAAGGGGKKCEWGRVV</sequence>
<accession>A0ABQ5J769</accession>
<reference evidence="1" key="2">
    <citation type="submission" date="2022-01" db="EMBL/GenBank/DDBJ databases">
        <authorList>
            <person name="Yamashiro T."/>
            <person name="Shiraishi A."/>
            <person name="Satake H."/>
            <person name="Nakayama K."/>
        </authorList>
    </citation>
    <scope>NUCLEOTIDE SEQUENCE</scope>
</reference>
<dbReference type="EMBL" id="BQNB010021605">
    <property type="protein sequence ID" value="GJU08146.1"/>
    <property type="molecule type" value="Genomic_DNA"/>
</dbReference>
<dbReference type="Proteomes" id="UP001151760">
    <property type="component" value="Unassembled WGS sequence"/>
</dbReference>
<name>A0ABQ5J769_9ASTR</name>